<evidence type="ECO:0000256" key="3">
    <source>
        <dbReference type="SAM" id="SignalP"/>
    </source>
</evidence>
<comment type="caution">
    <text evidence="4">The sequence shown here is derived from an EMBL/GenBank/DDBJ whole genome shotgun (WGS) entry which is preliminary data.</text>
</comment>
<dbReference type="SUPFAM" id="SSF56112">
    <property type="entry name" value="Protein kinase-like (PK-like)"/>
    <property type="match status" value="1"/>
</dbReference>
<evidence type="ECO:0000313" key="4">
    <source>
        <dbReference type="EMBL" id="CAK9141128.1"/>
    </source>
</evidence>
<feature type="chain" id="PRO_5044816210" evidence="3">
    <location>
        <begin position="26"/>
        <end position="251"/>
    </location>
</feature>
<name>A0ABC8R8P8_9AQUA</name>
<dbReference type="PANTHER" id="PTHR27007">
    <property type="match status" value="1"/>
</dbReference>
<protein>
    <submittedName>
        <fullName evidence="4">Uncharacterized protein</fullName>
    </submittedName>
</protein>
<keyword evidence="5" id="KW-1185">Reference proteome</keyword>
<dbReference type="InterPro" id="IPR011009">
    <property type="entry name" value="Kinase-like_dom_sf"/>
</dbReference>
<keyword evidence="1" id="KW-0547">Nucleotide-binding</keyword>
<evidence type="ECO:0000313" key="5">
    <source>
        <dbReference type="Proteomes" id="UP001642360"/>
    </source>
</evidence>
<accession>A0ABC8R8P8</accession>
<keyword evidence="3" id="KW-0732">Signal</keyword>
<proteinExistence type="predicted"/>
<evidence type="ECO:0000256" key="1">
    <source>
        <dbReference type="ARBA" id="ARBA00022741"/>
    </source>
</evidence>
<organism evidence="4 5">
    <name type="scientific">Ilex paraguariensis</name>
    <name type="common">yerba mate</name>
    <dbReference type="NCBI Taxonomy" id="185542"/>
    <lineage>
        <taxon>Eukaryota</taxon>
        <taxon>Viridiplantae</taxon>
        <taxon>Streptophyta</taxon>
        <taxon>Embryophyta</taxon>
        <taxon>Tracheophyta</taxon>
        <taxon>Spermatophyta</taxon>
        <taxon>Magnoliopsida</taxon>
        <taxon>eudicotyledons</taxon>
        <taxon>Gunneridae</taxon>
        <taxon>Pentapetalae</taxon>
        <taxon>asterids</taxon>
        <taxon>campanulids</taxon>
        <taxon>Aquifoliales</taxon>
        <taxon>Aquifoliaceae</taxon>
        <taxon>Ilex</taxon>
    </lineage>
</organism>
<sequence>MKRISIVWWGLLATLASEYLSSGKASKQSDMFSFGVVALEIACGRRTYQGGDLQVPLASWVWQLFQVGNILDAADSRLHTSFDVNQMECLMMKITRSDPLYSLSLSMVPLEEQEARDQKPWAAEKGVIRSLGQQRRAFADQISFNITRFDEGTGNINYKGDAKQIDGVIDLNRVDASYRVGVGNILDAADSQLNASFDVNQMECLMMVGLWCTHPIDKARPSAGEVIQALKFGAPVPKLPERMNDQMFQFS</sequence>
<reference evidence="4 5" key="1">
    <citation type="submission" date="2024-02" db="EMBL/GenBank/DDBJ databases">
        <authorList>
            <person name="Vignale AGUSTIN F."/>
            <person name="Sosa J E."/>
            <person name="Modenutti C."/>
        </authorList>
    </citation>
    <scope>NUCLEOTIDE SEQUENCE [LARGE SCALE GENOMIC DNA]</scope>
</reference>
<dbReference type="InterPro" id="IPR050528">
    <property type="entry name" value="L-type_Lectin-RKs"/>
</dbReference>
<dbReference type="GO" id="GO:0005524">
    <property type="term" value="F:ATP binding"/>
    <property type="evidence" value="ECO:0007669"/>
    <property type="project" value="UniProtKB-KW"/>
</dbReference>
<keyword evidence="2" id="KW-0067">ATP-binding</keyword>
<dbReference type="EMBL" id="CAUOFW020001101">
    <property type="protein sequence ID" value="CAK9141128.1"/>
    <property type="molecule type" value="Genomic_DNA"/>
</dbReference>
<dbReference type="AlphaFoldDB" id="A0ABC8R8P8"/>
<feature type="signal peptide" evidence="3">
    <location>
        <begin position="1"/>
        <end position="25"/>
    </location>
</feature>
<dbReference type="Gene3D" id="1.10.510.10">
    <property type="entry name" value="Transferase(Phosphotransferase) domain 1"/>
    <property type="match status" value="2"/>
</dbReference>
<evidence type="ECO:0000256" key="2">
    <source>
        <dbReference type="ARBA" id="ARBA00022840"/>
    </source>
</evidence>
<gene>
    <name evidence="4" type="ORF">ILEXP_LOCUS8651</name>
</gene>
<dbReference type="Proteomes" id="UP001642360">
    <property type="component" value="Unassembled WGS sequence"/>
</dbReference>